<keyword evidence="3 6" id="KW-1133">Transmembrane helix</keyword>
<evidence type="ECO:0000256" key="6">
    <source>
        <dbReference type="SAM" id="Phobius"/>
    </source>
</evidence>
<feature type="transmembrane region" description="Helical" evidence="6">
    <location>
        <begin position="203"/>
        <end position="229"/>
    </location>
</feature>
<dbReference type="InterPro" id="IPR049326">
    <property type="entry name" value="Rhodopsin_dom_fungi"/>
</dbReference>
<comment type="similarity">
    <text evidence="5">Belongs to the SAT4 family.</text>
</comment>
<feature type="transmembrane region" description="Helical" evidence="6">
    <location>
        <begin position="45"/>
        <end position="68"/>
    </location>
</feature>
<keyword evidence="4 6" id="KW-0472">Membrane</keyword>
<dbReference type="PANTHER" id="PTHR33048:SF47">
    <property type="entry name" value="INTEGRAL MEMBRANE PROTEIN-RELATED"/>
    <property type="match status" value="1"/>
</dbReference>
<evidence type="ECO:0000259" key="7">
    <source>
        <dbReference type="Pfam" id="PF20684"/>
    </source>
</evidence>
<proteinExistence type="inferred from homology"/>
<dbReference type="Pfam" id="PF20684">
    <property type="entry name" value="Fung_rhodopsin"/>
    <property type="match status" value="1"/>
</dbReference>
<evidence type="ECO:0000313" key="8">
    <source>
        <dbReference type="EMBL" id="CAK4023370.1"/>
    </source>
</evidence>
<protein>
    <recommendedName>
        <fullName evidence="7">Rhodopsin domain-containing protein</fullName>
    </recommendedName>
</protein>
<evidence type="ECO:0000256" key="4">
    <source>
        <dbReference type="ARBA" id="ARBA00023136"/>
    </source>
</evidence>
<evidence type="ECO:0000256" key="3">
    <source>
        <dbReference type="ARBA" id="ARBA00022989"/>
    </source>
</evidence>
<dbReference type="AlphaFoldDB" id="A0AAI9EB67"/>
<comment type="subcellular location">
    <subcellularLocation>
        <location evidence="1">Membrane</location>
        <topology evidence="1">Multi-pass membrane protein</topology>
    </subcellularLocation>
</comment>
<evidence type="ECO:0000256" key="2">
    <source>
        <dbReference type="ARBA" id="ARBA00022692"/>
    </source>
</evidence>
<dbReference type="InterPro" id="IPR052337">
    <property type="entry name" value="SAT4-like"/>
</dbReference>
<organism evidence="8 9">
    <name type="scientific">Lecanosticta acicola</name>
    <dbReference type="NCBI Taxonomy" id="111012"/>
    <lineage>
        <taxon>Eukaryota</taxon>
        <taxon>Fungi</taxon>
        <taxon>Dikarya</taxon>
        <taxon>Ascomycota</taxon>
        <taxon>Pezizomycotina</taxon>
        <taxon>Dothideomycetes</taxon>
        <taxon>Dothideomycetidae</taxon>
        <taxon>Mycosphaerellales</taxon>
        <taxon>Mycosphaerellaceae</taxon>
        <taxon>Lecanosticta</taxon>
    </lineage>
</organism>
<dbReference type="Proteomes" id="UP001296104">
    <property type="component" value="Unassembled WGS sequence"/>
</dbReference>
<feature type="transmembrane region" description="Helical" evidence="6">
    <location>
        <begin position="241"/>
        <end position="261"/>
    </location>
</feature>
<feature type="transmembrane region" description="Helical" evidence="6">
    <location>
        <begin position="121"/>
        <end position="146"/>
    </location>
</feature>
<feature type="transmembrane region" description="Helical" evidence="6">
    <location>
        <begin position="88"/>
        <end position="109"/>
    </location>
</feature>
<dbReference type="PANTHER" id="PTHR33048">
    <property type="entry name" value="PTH11-LIKE INTEGRAL MEMBRANE PROTEIN (AFU_ORTHOLOGUE AFUA_5G11245)"/>
    <property type="match status" value="1"/>
</dbReference>
<sequence length="366" mass="40341">MTASGWASPASVLGVVFTFTPLAAICVGLRLWTRISIVRSPGWDDLCIVIAICFTLVDASCQVVKVHYGLGKHASELTPYQTYHIERAFWVATWNYYLGLGFAKLSIVLQCLRIFGRSPRFCIAAYTLGSIIAVFTLWTAFQSIFICWPIPHFWDREVPGKCLPRLALWFFNAAFSIVTDTATVILPMPIVNKLQMRTKERRVVQAVLALGVVICTVSCVRFYGLYAIAVSNDPAHDNPQVAILSNLEASVGIIAACVPTLKGLVTRYSPKICTTRGDSSTDPASVELSAGKSQASYTVLIERGNANRLSRLAGRSVPRACVAETDDSQWDTPRQLSDVSMQDHGEENEIRVVTTVEQSERDRGLE</sequence>
<feature type="transmembrane region" description="Helical" evidence="6">
    <location>
        <begin position="12"/>
        <end position="33"/>
    </location>
</feature>
<dbReference type="GO" id="GO:0016020">
    <property type="term" value="C:membrane"/>
    <property type="evidence" value="ECO:0007669"/>
    <property type="project" value="UniProtKB-SubCell"/>
</dbReference>
<comment type="caution">
    <text evidence="8">The sequence shown here is derived from an EMBL/GenBank/DDBJ whole genome shotgun (WGS) entry which is preliminary data.</text>
</comment>
<keyword evidence="2 6" id="KW-0812">Transmembrane</keyword>
<evidence type="ECO:0000313" key="9">
    <source>
        <dbReference type="Proteomes" id="UP001296104"/>
    </source>
</evidence>
<reference evidence="8" key="1">
    <citation type="submission" date="2023-11" db="EMBL/GenBank/DDBJ databases">
        <authorList>
            <person name="Alioto T."/>
            <person name="Alioto T."/>
            <person name="Gomez Garrido J."/>
        </authorList>
    </citation>
    <scope>NUCLEOTIDE SEQUENCE</scope>
</reference>
<gene>
    <name evidence="8" type="ORF">LECACI_7A004867</name>
</gene>
<feature type="transmembrane region" description="Helical" evidence="6">
    <location>
        <begin position="166"/>
        <end position="191"/>
    </location>
</feature>
<evidence type="ECO:0000256" key="1">
    <source>
        <dbReference type="ARBA" id="ARBA00004141"/>
    </source>
</evidence>
<accession>A0AAI9EB67</accession>
<dbReference type="EMBL" id="CAVMBE010000028">
    <property type="protein sequence ID" value="CAK4023370.1"/>
    <property type="molecule type" value="Genomic_DNA"/>
</dbReference>
<name>A0AAI9EB67_9PEZI</name>
<keyword evidence="9" id="KW-1185">Reference proteome</keyword>
<evidence type="ECO:0000256" key="5">
    <source>
        <dbReference type="ARBA" id="ARBA00038359"/>
    </source>
</evidence>
<feature type="domain" description="Rhodopsin" evidence="7">
    <location>
        <begin position="29"/>
        <end position="266"/>
    </location>
</feature>